<dbReference type="InterPro" id="IPR053781">
    <property type="entry name" value="F-box_AtFBL13-like"/>
</dbReference>
<protein>
    <submittedName>
        <fullName evidence="3 4">F-box/LRR-repeat protein At4g15060</fullName>
    </submittedName>
</protein>
<evidence type="ECO:0000313" key="2">
    <source>
        <dbReference type="Proteomes" id="UP000504610"/>
    </source>
</evidence>
<dbReference type="InterPro" id="IPR050232">
    <property type="entry name" value="FBL13/AtMIF1-like"/>
</dbReference>
<dbReference type="SMART" id="SM00579">
    <property type="entry name" value="FBD"/>
    <property type="match status" value="1"/>
</dbReference>
<dbReference type="InterPro" id="IPR006566">
    <property type="entry name" value="FBD"/>
</dbReference>
<dbReference type="InterPro" id="IPR036047">
    <property type="entry name" value="F-box-like_dom_sf"/>
</dbReference>
<organism evidence="2 3">
    <name type="scientific">Raphanus sativus</name>
    <name type="common">Radish</name>
    <name type="synonym">Raphanus raphanistrum var. sativus</name>
    <dbReference type="NCBI Taxonomy" id="3726"/>
    <lineage>
        <taxon>Eukaryota</taxon>
        <taxon>Viridiplantae</taxon>
        <taxon>Streptophyta</taxon>
        <taxon>Embryophyta</taxon>
        <taxon>Tracheophyta</taxon>
        <taxon>Spermatophyta</taxon>
        <taxon>Magnoliopsida</taxon>
        <taxon>eudicotyledons</taxon>
        <taxon>Gunneridae</taxon>
        <taxon>Pentapetalae</taxon>
        <taxon>rosids</taxon>
        <taxon>malvids</taxon>
        <taxon>Brassicales</taxon>
        <taxon>Brassicaceae</taxon>
        <taxon>Brassiceae</taxon>
        <taxon>Raphanus</taxon>
    </lineage>
</organism>
<dbReference type="RefSeq" id="XP_018469390.1">
    <property type="nucleotide sequence ID" value="XM_018613888.2"/>
</dbReference>
<dbReference type="Pfam" id="PF24758">
    <property type="entry name" value="LRR_At5g56370"/>
    <property type="match status" value="1"/>
</dbReference>
<dbReference type="Proteomes" id="UP000504610">
    <property type="component" value="Chromosome 2"/>
</dbReference>
<dbReference type="InterPro" id="IPR032675">
    <property type="entry name" value="LRR_dom_sf"/>
</dbReference>
<evidence type="ECO:0000259" key="1">
    <source>
        <dbReference type="SMART" id="SM00579"/>
    </source>
</evidence>
<name>A0A6J0MA38_RAPSA</name>
<dbReference type="Pfam" id="PF00646">
    <property type="entry name" value="F-box"/>
    <property type="match status" value="1"/>
</dbReference>
<evidence type="ECO:0000313" key="3">
    <source>
        <dbReference type="RefSeq" id="XP_018469390.1"/>
    </source>
</evidence>
<accession>A0A6J0MA38</accession>
<dbReference type="PANTHER" id="PTHR31900">
    <property type="entry name" value="F-BOX/RNI SUPERFAMILY PROTEIN-RELATED"/>
    <property type="match status" value="1"/>
</dbReference>
<dbReference type="InterPro" id="IPR055411">
    <property type="entry name" value="LRR_FXL15/At3g58940/PEG3-like"/>
</dbReference>
<dbReference type="SUPFAM" id="SSF52047">
    <property type="entry name" value="RNI-like"/>
    <property type="match status" value="1"/>
</dbReference>
<sequence length="436" mass="49790">MDRISQLPDELLLKVQLFLPTKVAASTSILSKRWEFLWMWLPKLEYDQSTDKRNSLSRFINLHMPQHRAPVIESLRLNFCHGYTGSVTPGDVTLWVAIAVTRFLRELSLDLNTLDESTKLPSSLYTCKSLVLLELKRVNVVDVPRTSRLPSLKTLHLQGVVYANQKSLHRLLSSCPVLEDLFVEQDGYESDHLEEVSVIVPSLQRLTLKLCRGYFFSAVVINTPSLKCFKMSDHTYEHDNGSDSDDYSFCSDDMPKLEEMEVNSSYLGIENFVRLITYVKRLSLCLPDQAENALYREGIVFSQLRHLKLCSCTINWSKLLVRLLNDSPNLQELEIHLTDDHTNICEDPPVCWENQLACVPACLLSSLGTFKWTGIYGSQKELDLFKYVLGNARCLKTATILFRSSFCALEEDGLEMVIRDLSLSFRGSKDVKLVFV</sequence>
<gene>
    <name evidence="3 4" type="primary">LOC108841105</name>
</gene>
<proteinExistence type="predicted"/>
<keyword evidence="2" id="KW-1185">Reference proteome</keyword>
<reference evidence="3 4" key="2">
    <citation type="submission" date="2025-04" db="UniProtKB">
        <authorList>
            <consortium name="RefSeq"/>
        </authorList>
    </citation>
    <scope>IDENTIFICATION</scope>
    <source>
        <tissue evidence="3 4">Leaf</tissue>
    </source>
</reference>
<reference evidence="2" key="1">
    <citation type="journal article" date="2019" name="Database">
        <title>The radish genome database (RadishGD): an integrated information resource for radish genomics.</title>
        <authorList>
            <person name="Yu H.J."/>
            <person name="Baek S."/>
            <person name="Lee Y.J."/>
            <person name="Cho A."/>
            <person name="Mun J.H."/>
        </authorList>
    </citation>
    <scope>NUCLEOTIDE SEQUENCE [LARGE SCALE GENOMIC DNA]</scope>
    <source>
        <strain evidence="2">cv. WK10039</strain>
    </source>
</reference>
<dbReference type="GeneID" id="108841105"/>
<dbReference type="Gene3D" id="3.80.10.10">
    <property type="entry name" value="Ribonuclease Inhibitor"/>
    <property type="match status" value="1"/>
</dbReference>
<dbReference type="Pfam" id="PF08387">
    <property type="entry name" value="FBD"/>
    <property type="match status" value="1"/>
</dbReference>
<dbReference type="CDD" id="cd22160">
    <property type="entry name" value="F-box_AtFBL13-like"/>
    <property type="match status" value="1"/>
</dbReference>
<dbReference type="InterPro" id="IPR001810">
    <property type="entry name" value="F-box_dom"/>
</dbReference>
<dbReference type="RefSeq" id="XP_056847909.1">
    <property type="nucleotide sequence ID" value="XM_056991929.1"/>
</dbReference>
<dbReference type="SUPFAM" id="SSF81383">
    <property type="entry name" value="F-box domain"/>
    <property type="match status" value="1"/>
</dbReference>
<dbReference type="AlphaFoldDB" id="A0A6J0MA38"/>
<feature type="domain" description="FBD" evidence="1">
    <location>
        <begin position="361"/>
        <end position="436"/>
    </location>
</feature>
<dbReference type="OrthoDB" id="1082454at2759"/>
<evidence type="ECO:0000313" key="4">
    <source>
        <dbReference type="RefSeq" id="XP_056847909.1"/>
    </source>
</evidence>
<dbReference type="KEGG" id="rsz:108841105"/>
<dbReference type="PANTHER" id="PTHR31900:SF28">
    <property type="entry name" value="FBD DOMAIN-CONTAINING PROTEIN"/>
    <property type="match status" value="1"/>
</dbReference>